<evidence type="ECO:0000256" key="1">
    <source>
        <dbReference type="ARBA" id="ARBA00004651"/>
    </source>
</evidence>
<evidence type="ECO:0000256" key="4">
    <source>
        <dbReference type="ARBA" id="ARBA00022692"/>
    </source>
</evidence>
<dbReference type="RefSeq" id="WP_045987382.1">
    <property type="nucleotide sequence ID" value="NZ_CP063052.1"/>
</dbReference>
<proteinExistence type="inferred from homology"/>
<accession>A0A837G1R0</accession>
<dbReference type="GO" id="GO:0005886">
    <property type="term" value="C:plasma membrane"/>
    <property type="evidence" value="ECO:0007669"/>
    <property type="project" value="UniProtKB-SubCell"/>
</dbReference>
<gene>
    <name evidence="7" type="ORF">TW71_22945</name>
</gene>
<protein>
    <submittedName>
        <fullName evidence="7">Fucose 4-O-acetylase</fullName>
    </submittedName>
</protein>
<dbReference type="GO" id="GO:0009246">
    <property type="term" value="P:enterobacterial common antigen biosynthetic process"/>
    <property type="evidence" value="ECO:0007669"/>
    <property type="project" value="TreeGrafter"/>
</dbReference>
<keyword evidence="4" id="KW-0812">Transmembrane</keyword>
<dbReference type="GO" id="GO:0016413">
    <property type="term" value="F:O-acetyltransferase activity"/>
    <property type="evidence" value="ECO:0007669"/>
    <property type="project" value="TreeGrafter"/>
</dbReference>
<evidence type="ECO:0000256" key="2">
    <source>
        <dbReference type="ARBA" id="ARBA00007400"/>
    </source>
</evidence>
<dbReference type="PANTHER" id="PTHR40074">
    <property type="entry name" value="O-ACETYLTRANSFERASE WECH"/>
    <property type="match status" value="1"/>
</dbReference>
<dbReference type="EMBL" id="JXXR01000029">
    <property type="protein sequence ID" value="KJY67038.1"/>
    <property type="molecule type" value="Genomic_DNA"/>
</dbReference>
<keyword evidence="5" id="KW-1133">Transmembrane helix</keyword>
<organism evidence="7">
    <name type="scientific">Vibrio coralliilyticus</name>
    <dbReference type="NCBI Taxonomy" id="190893"/>
    <lineage>
        <taxon>Bacteria</taxon>
        <taxon>Pseudomonadati</taxon>
        <taxon>Pseudomonadota</taxon>
        <taxon>Gammaproteobacteria</taxon>
        <taxon>Vibrionales</taxon>
        <taxon>Vibrionaceae</taxon>
        <taxon>Vibrio</taxon>
    </lineage>
</organism>
<reference evidence="7" key="1">
    <citation type="journal article" date="2015" name="BMC Genomics">
        <title>Genome mining reveals unlocked bioactive potential of marine Gram-negative bacteria.</title>
        <authorList>
            <person name="Machado H."/>
            <person name="Sonnenschein E.C."/>
            <person name="Melchiorsen J."/>
            <person name="Gram L."/>
        </authorList>
    </citation>
    <scope>NUCLEOTIDE SEQUENCE</scope>
    <source>
        <strain evidence="7">S2052</strain>
    </source>
</reference>
<keyword evidence="6" id="KW-0472">Membrane</keyword>
<keyword evidence="3" id="KW-1003">Cell membrane</keyword>
<evidence type="ECO:0000313" key="7">
    <source>
        <dbReference type="EMBL" id="KJY67038.1"/>
    </source>
</evidence>
<comment type="caution">
    <text evidence="7">The sequence shown here is derived from an EMBL/GenBank/DDBJ whole genome shotgun (WGS) entry which is preliminary data.</text>
</comment>
<dbReference type="PANTHER" id="PTHR40074:SF2">
    <property type="entry name" value="O-ACETYLTRANSFERASE WECH"/>
    <property type="match status" value="1"/>
</dbReference>
<comment type="subcellular location">
    <subcellularLocation>
        <location evidence="1">Cell membrane</location>
        <topology evidence="1">Multi-pass membrane protein</topology>
    </subcellularLocation>
</comment>
<evidence type="ECO:0000256" key="3">
    <source>
        <dbReference type="ARBA" id="ARBA00022475"/>
    </source>
</evidence>
<evidence type="ECO:0000256" key="6">
    <source>
        <dbReference type="ARBA" id="ARBA00023136"/>
    </source>
</evidence>
<comment type="similarity">
    <text evidence="2">Belongs to the acyltransferase 3 family.</text>
</comment>
<dbReference type="Pfam" id="PF01757">
    <property type="entry name" value="Acyl_transf_3"/>
    <property type="match status" value="1"/>
</dbReference>
<dbReference type="InterPro" id="IPR002656">
    <property type="entry name" value="Acyl_transf_3_dom"/>
</dbReference>
<name>A0A837G1R0_9VIBR</name>
<sequence>MKKDKIHSIELGRVIAIFAILAMHCQMFLTYWQYQGTPWFGYIFNQTTRFAVPLFFLIAGYLIQPKLSAAPIETLKRYITPLFRIFVVWSLICLLMPFNFGVLFEHGYLAERQGYWHFLAQNPINSLMEGGLVHLWFLPALMLAATLCAFFIHKDMLGWMLPVAALLYLYGTLAGSYQLVTEMWAPFFTRNGPFFSTLLFTVGLLIHQQNLSVTARQALLIALSGMVIHFGEAYWLSGLGHTFNENDYLFGTLLWSLGCFLWLLAKPELGKGWAITSLSKYVLAIYVSHLPMIILMMNITGMTGMTGASKDTAVLIGTVFLTLTFVTTMSKTPLRRWLFR</sequence>
<evidence type="ECO:0000256" key="5">
    <source>
        <dbReference type="ARBA" id="ARBA00022989"/>
    </source>
</evidence>
<dbReference type="AlphaFoldDB" id="A0A837G1R0"/>